<proteinExistence type="predicted"/>
<dbReference type="EnsemblMetazoa" id="CapteT223388">
    <property type="protein sequence ID" value="CapteP223388"/>
    <property type="gene ID" value="CapteG223388"/>
</dbReference>
<name>R7V7K7_CAPTE</name>
<dbReference type="HOGENOM" id="CLU_476707_0_0_1"/>
<gene>
    <name evidence="2" type="ORF">CAPTEDRAFT_223388</name>
</gene>
<dbReference type="Proteomes" id="UP000014760">
    <property type="component" value="Unassembled WGS sequence"/>
</dbReference>
<evidence type="ECO:0000313" key="3">
    <source>
        <dbReference type="EnsemblMetazoa" id="CapteP223388"/>
    </source>
</evidence>
<accession>R7V7K7</accession>
<feature type="chain" id="PRO_5008788769" description="Sushi domain-containing protein" evidence="1">
    <location>
        <begin position="19"/>
        <end position="572"/>
    </location>
</feature>
<keyword evidence="1" id="KW-0732">Signal</keyword>
<evidence type="ECO:0000256" key="1">
    <source>
        <dbReference type="SAM" id="SignalP"/>
    </source>
</evidence>
<reference evidence="2 4" key="2">
    <citation type="journal article" date="2013" name="Nature">
        <title>Insights into bilaterian evolution from three spiralian genomes.</title>
        <authorList>
            <person name="Simakov O."/>
            <person name="Marletaz F."/>
            <person name="Cho S.J."/>
            <person name="Edsinger-Gonzales E."/>
            <person name="Havlak P."/>
            <person name="Hellsten U."/>
            <person name="Kuo D.H."/>
            <person name="Larsson T."/>
            <person name="Lv J."/>
            <person name="Arendt D."/>
            <person name="Savage R."/>
            <person name="Osoegawa K."/>
            <person name="de Jong P."/>
            <person name="Grimwood J."/>
            <person name="Chapman J.A."/>
            <person name="Shapiro H."/>
            <person name="Aerts A."/>
            <person name="Otillar R.P."/>
            <person name="Terry A.Y."/>
            <person name="Boore J.L."/>
            <person name="Grigoriev I.V."/>
            <person name="Lindberg D.R."/>
            <person name="Seaver E.C."/>
            <person name="Weisblat D.A."/>
            <person name="Putnam N.H."/>
            <person name="Rokhsar D.S."/>
        </authorList>
    </citation>
    <scope>NUCLEOTIDE SEQUENCE</scope>
    <source>
        <strain evidence="2 4">I ESC-2004</strain>
    </source>
</reference>
<dbReference type="EMBL" id="KB294418">
    <property type="protein sequence ID" value="ELU14539.1"/>
    <property type="molecule type" value="Genomic_DNA"/>
</dbReference>
<keyword evidence="4" id="KW-1185">Reference proteome</keyword>
<evidence type="ECO:0000313" key="2">
    <source>
        <dbReference type="EMBL" id="ELU14539.1"/>
    </source>
</evidence>
<reference evidence="4" key="1">
    <citation type="submission" date="2012-12" db="EMBL/GenBank/DDBJ databases">
        <authorList>
            <person name="Hellsten U."/>
            <person name="Grimwood J."/>
            <person name="Chapman J.A."/>
            <person name="Shapiro H."/>
            <person name="Aerts A."/>
            <person name="Otillar R.P."/>
            <person name="Terry A.Y."/>
            <person name="Boore J.L."/>
            <person name="Simakov O."/>
            <person name="Marletaz F."/>
            <person name="Cho S.-J."/>
            <person name="Edsinger-Gonzales E."/>
            <person name="Havlak P."/>
            <person name="Kuo D.-H."/>
            <person name="Larsson T."/>
            <person name="Lv J."/>
            <person name="Arendt D."/>
            <person name="Savage R."/>
            <person name="Osoegawa K."/>
            <person name="de Jong P."/>
            <person name="Lindberg D.R."/>
            <person name="Seaver E.C."/>
            <person name="Weisblat D.A."/>
            <person name="Putnam N.H."/>
            <person name="Grigoriev I.V."/>
            <person name="Rokhsar D.S."/>
        </authorList>
    </citation>
    <scope>NUCLEOTIDE SEQUENCE</scope>
    <source>
        <strain evidence="4">I ESC-2004</strain>
    </source>
</reference>
<dbReference type="AlphaFoldDB" id="R7V7K7"/>
<evidence type="ECO:0000313" key="4">
    <source>
        <dbReference type="Proteomes" id="UP000014760"/>
    </source>
</evidence>
<feature type="signal peptide" evidence="1">
    <location>
        <begin position="1"/>
        <end position="18"/>
    </location>
</feature>
<sequence>MSLKILLFVMIGVHLGIANQRDGERLTTNNRIRRNTNKSAERIEVETEDDSAQFDYRVERVDPEEINQKVKVVPKRTKRSISTEFLIKGESVYGNRKKRSLGNFWNKQNNYDKPTHCKLPDGSKHSLGSEFHYKVFNTIFKCVCPRDFLGEVHCRPKEYHAGYYSHGHYTFQCLTGDGRRIRAGDEYHAVVNGSNVICKCPATNYGAGEISVECRFGKWPKQSGNPHEGGCRLANQQIISAGESFKVQHDNETYSCLCPLEQNGEEAFDVKCTKEGETPHPKCVLNDGRRIPAGDHFDFKVHGQELTCQCPLVNGTLGSKKIIVECTDKEYDSESGCIINGDYVAAGSSSRLNLTNKEILCVCHSVNSYAYLECNEVTEPFIDCQLPDGQVIEADHRTDTTLYGQLVTCDCQEGRAFCAEINETELTYCEMHDGQTLQRGDETEYKVGKQTIHCVCPEDPTANLTCGPQEGEEVQMCYTPNGDVFKLGEFFSSVSNDKKMICTCSQTDERNQPEMLCEVTEEEISDGCILLDGSVVSPGETIHRNNGKRDFVCLCSDQLSTDDRHTLSCQDA</sequence>
<evidence type="ECO:0008006" key="5">
    <source>
        <dbReference type="Google" id="ProtNLM"/>
    </source>
</evidence>
<organism evidence="2">
    <name type="scientific">Capitella teleta</name>
    <name type="common">Polychaete worm</name>
    <dbReference type="NCBI Taxonomy" id="283909"/>
    <lineage>
        <taxon>Eukaryota</taxon>
        <taxon>Metazoa</taxon>
        <taxon>Spiralia</taxon>
        <taxon>Lophotrochozoa</taxon>
        <taxon>Annelida</taxon>
        <taxon>Polychaeta</taxon>
        <taxon>Sedentaria</taxon>
        <taxon>Scolecida</taxon>
        <taxon>Capitellidae</taxon>
        <taxon>Capitella</taxon>
    </lineage>
</organism>
<protein>
    <recommendedName>
        <fullName evidence="5">Sushi domain-containing protein</fullName>
    </recommendedName>
</protein>
<dbReference type="EMBL" id="AMQN01004815">
    <property type="status" value="NOT_ANNOTATED_CDS"/>
    <property type="molecule type" value="Genomic_DNA"/>
</dbReference>
<reference evidence="3" key="3">
    <citation type="submission" date="2015-06" db="UniProtKB">
        <authorList>
            <consortium name="EnsemblMetazoa"/>
        </authorList>
    </citation>
    <scope>IDENTIFICATION</scope>
</reference>